<dbReference type="PANTHER" id="PTHR23514:SF3">
    <property type="entry name" value="BYPASS OF STOP CODON PROTEIN 6"/>
    <property type="match status" value="1"/>
</dbReference>
<accession>F4GLQ7</accession>
<dbReference type="InterPro" id="IPR036259">
    <property type="entry name" value="MFS_trans_sf"/>
</dbReference>
<feature type="transmembrane region" description="Helical" evidence="7">
    <location>
        <begin position="73"/>
        <end position="96"/>
    </location>
</feature>
<evidence type="ECO:0000256" key="5">
    <source>
        <dbReference type="ARBA" id="ARBA00022989"/>
    </source>
</evidence>
<feature type="transmembrane region" description="Helical" evidence="7">
    <location>
        <begin position="334"/>
        <end position="360"/>
    </location>
</feature>
<evidence type="ECO:0000256" key="7">
    <source>
        <dbReference type="SAM" id="Phobius"/>
    </source>
</evidence>
<comment type="similarity">
    <text evidence="2">Belongs to the major facilitator superfamily.</text>
</comment>
<feature type="transmembrane region" description="Helical" evidence="7">
    <location>
        <begin position="302"/>
        <end position="322"/>
    </location>
</feature>
<dbReference type="STRING" id="760011.Spico_1240"/>
<dbReference type="GO" id="GO:0016020">
    <property type="term" value="C:membrane"/>
    <property type="evidence" value="ECO:0007669"/>
    <property type="project" value="TreeGrafter"/>
</dbReference>
<dbReference type="GO" id="GO:0012505">
    <property type="term" value="C:endomembrane system"/>
    <property type="evidence" value="ECO:0007669"/>
    <property type="project" value="UniProtKB-SubCell"/>
</dbReference>
<dbReference type="Pfam" id="PF07690">
    <property type="entry name" value="MFS_1"/>
    <property type="match status" value="1"/>
</dbReference>
<evidence type="ECO:0000313" key="9">
    <source>
        <dbReference type="Proteomes" id="UP000007939"/>
    </source>
</evidence>
<feature type="transmembrane region" description="Helical" evidence="7">
    <location>
        <begin position="168"/>
        <end position="190"/>
    </location>
</feature>
<keyword evidence="4 7" id="KW-0812">Transmembrane</keyword>
<dbReference type="InterPro" id="IPR051788">
    <property type="entry name" value="MFS_Transporter"/>
</dbReference>
<reference evidence="8 9" key="2">
    <citation type="journal article" date="2012" name="Stand. Genomic Sci.">
        <title>Complete genome sequence of the termite hindgut bacterium Spirochaeta coccoides type strain (SPN1(T)), reclassification in the genus Sphaerochaeta as Sphaerochaeta coccoides comb. nov. and emendations of the family Spirochaetaceae and the genus Sphaerochaeta.</title>
        <authorList>
            <person name="Abt B."/>
            <person name="Han C."/>
            <person name="Scheuner C."/>
            <person name="Lu M."/>
            <person name="Lapidus A."/>
            <person name="Nolan M."/>
            <person name="Lucas S."/>
            <person name="Hammon N."/>
            <person name="Deshpande S."/>
            <person name="Cheng J.F."/>
            <person name="Tapia R."/>
            <person name="Goodwin L.A."/>
            <person name="Pitluck S."/>
            <person name="Liolios K."/>
            <person name="Pagani I."/>
            <person name="Ivanova N."/>
            <person name="Mavromatis K."/>
            <person name="Mikhailova N."/>
            <person name="Huntemann M."/>
            <person name="Pati A."/>
            <person name="Chen A."/>
            <person name="Palaniappan K."/>
            <person name="Land M."/>
            <person name="Hauser L."/>
            <person name="Brambilla E.M."/>
            <person name="Rohde M."/>
            <person name="Spring S."/>
            <person name="Gronow S."/>
            <person name="Goker M."/>
            <person name="Woyke T."/>
            <person name="Bristow J."/>
            <person name="Eisen J.A."/>
            <person name="Markowitz V."/>
            <person name="Hugenholtz P."/>
            <person name="Kyrpides N.C."/>
            <person name="Klenk H.P."/>
            <person name="Detter J.C."/>
        </authorList>
    </citation>
    <scope>NUCLEOTIDE SEQUENCE [LARGE SCALE GENOMIC DNA]</scope>
    <source>
        <strain evidence="9">ATCC BAA-1237 / DSM 17374 / SPN1</strain>
    </source>
</reference>
<feature type="transmembrane region" description="Helical" evidence="7">
    <location>
        <begin position="39"/>
        <end position="61"/>
    </location>
</feature>
<dbReference type="KEGG" id="scc:Spico_1240"/>
<dbReference type="EMBL" id="CP002659">
    <property type="protein sequence ID" value="AEC02451.1"/>
    <property type="molecule type" value="Genomic_DNA"/>
</dbReference>
<evidence type="ECO:0000313" key="8">
    <source>
        <dbReference type="EMBL" id="AEC02451.1"/>
    </source>
</evidence>
<keyword evidence="6 7" id="KW-0472">Membrane</keyword>
<feature type="transmembrane region" description="Helical" evidence="7">
    <location>
        <begin position="211"/>
        <end position="230"/>
    </location>
</feature>
<dbReference type="PANTHER" id="PTHR23514">
    <property type="entry name" value="BYPASS OF STOP CODON PROTEIN 6"/>
    <property type="match status" value="1"/>
</dbReference>
<dbReference type="Proteomes" id="UP000007939">
    <property type="component" value="Chromosome"/>
</dbReference>
<comment type="subcellular location">
    <subcellularLocation>
        <location evidence="1">Endomembrane system</location>
        <topology evidence="1">Multi-pass membrane protein</topology>
    </subcellularLocation>
</comment>
<gene>
    <name evidence="8" type="ordered locus">Spico_1240</name>
</gene>
<feature type="transmembrane region" description="Helical" evidence="7">
    <location>
        <begin position="279"/>
        <end position="296"/>
    </location>
</feature>
<proteinExistence type="inferred from homology"/>
<keyword evidence="9" id="KW-1185">Reference proteome</keyword>
<evidence type="ECO:0000256" key="4">
    <source>
        <dbReference type="ARBA" id="ARBA00022692"/>
    </source>
</evidence>
<dbReference type="SUPFAM" id="SSF103473">
    <property type="entry name" value="MFS general substrate transporter"/>
    <property type="match status" value="1"/>
</dbReference>
<feature type="transmembrane region" description="Helical" evidence="7">
    <location>
        <begin position="102"/>
        <end position="122"/>
    </location>
</feature>
<dbReference type="InterPro" id="IPR011701">
    <property type="entry name" value="MFS"/>
</dbReference>
<sequence>MPLNYNRTIRACFTGYIVQAIVNNFVPLLFLTFQSTYDIPLGSITLLVTLNFGFQLLVDAVSPLFIDRIGYRVSTVLAHVFAFAGLVSLTILPGLFTAPFTGLLVSVLIYAVGGGLLEVLISPIVEACPTDNKQTAMSLLHSFYCWGHVGVVLVSTIFFFIFGIRNWMYLALVWAVVPAVNAVVFTRVPLAPLIAEGETGLSLKALLRTRTFWYFVLLMLCAGASEHAVSQWSSTFAERGLGVAKTIGDLSGPMFFAIMMGLSRLLYGKYGHGFNLKRFMAWSTLLCVASYLLITFSPYPVLALLGCGLCGLSVGIMWPGTFSMASASIRNGGTALFAFLALAGDLGCMTGPTVAGFVSASFGDNLSAGILAAIVFPVVLLVSIMMMKASGGRKAKA</sequence>
<dbReference type="RefSeq" id="WP_013739846.1">
    <property type="nucleotide sequence ID" value="NC_015436.1"/>
</dbReference>
<feature type="transmembrane region" description="Helical" evidence="7">
    <location>
        <begin position="366"/>
        <end position="387"/>
    </location>
</feature>
<protein>
    <submittedName>
        <fullName evidence="8">Major facilitator superfamily MFS_1</fullName>
    </submittedName>
</protein>
<dbReference type="HOGENOM" id="CLU_677758_0_0_12"/>
<evidence type="ECO:0000256" key="6">
    <source>
        <dbReference type="ARBA" id="ARBA00023136"/>
    </source>
</evidence>
<reference evidence="9" key="1">
    <citation type="submission" date="2011-04" db="EMBL/GenBank/DDBJ databases">
        <title>The complete genome of Spirochaeta coccoides DSM 17374.</title>
        <authorList>
            <person name="Lucas S."/>
            <person name="Copeland A."/>
            <person name="Lapidus A."/>
            <person name="Bruce D."/>
            <person name="Goodwin L."/>
            <person name="Pitluck S."/>
            <person name="Peters L."/>
            <person name="Kyrpides N."/>
            <person name="Mavromatis K."/>
            <person name="Pagani I."/>
            <person name="Ivanova N."/>
            <person name="Ovchinnikova G."/>
            <person name="Lu M."/>
            <person name="Detter J.C."/>
            <person name="Tapia R."/>
            <person name="Han C."/>
            <person name="Land M."/>
            <person name="Hauser L."/>
            <person name="Markowitz V."/>
            <person name="Cheng J.-F."/>
            <person name="Hugenholtz P."/>
            <person name="Woyke T."/>
            <person name="Wu D."/>
            <person name="Spring S."/>
            <person name="Schroeder M."/>
            <person name="Brambilla E."/>
            <person name="Klenk H.-P."/>
            <person name="Eisen J.A."/>
        </authorList>
    </citation>
    <scope>NUCLEOTIDE SEQUENCE [LARGE SCALE GENOMIC DNA]</scope>
    <source>
        <strain evidence="9">ATCC BAA-1237 / DSM 17374 / SPN1</strain>
    </source>
</reference>
<dbReference type="GO" id="GO:0022857">
    <property type="term" value="F:transmembrane transporter activity"/>
    <property type="evidence" value="ECO:0007669"/>
    <property type="project" value="InterPro"/>
</dbReference>
<dbReference type="Gene3D" id="1.20.1250.20">
    <property type="entry name" value="MFS general substrate transporter like domains"/>
    <property type="match status" value="1"/>
</dbReference>
<feature type="transmembrane region" description="Helical" evidence="7">
    <location>
        <begin position="250"/>
        <end position="267"/>
    </location>
</feature>
<evidence type="ECO:0000256" key="3">
    <source>
        <dbReference type="ARBA" id="ARBA00022448"/>
    </source>
</evidence>
<dbReference type="AlphaFoldDB" id="F4GLQ7"/>
<keyword evidence="3" id="KW-0813">Transport</keyword>
<evidence type="ECO:0000256" key="2">
    <source>
        <dbReference type="ARBA" id="ARBA00008335"/>
    </source>
</evidence>
<feature type="transmembrane region" description="Helical" evidence="7">
    <location>
        <begin position="12"/>
        <end position="33"/>
    </location>
</feature>
<evidence type="ECO:0000256" key="1">
    <source>
        <dbReference type="ARBA" id="ARBA00004127"/>
    </source>
</evidence>
<dbReference type="eggNOG" id="COG0738">
    <property type="taxonomic scope" value="Bacteria"/>
</dbReference>
<keyword evidence="5 7" id="KW-1133">Transmembrane helix</keyword>
<name>F4GLQ7_PARC1</name>
<feature type="transmembrane region" description="Helical" evidence="7">
    <location>
        <begin position="143"/>
        <end position="162"/>
    </location>
</feature>
<organism evidence="8 9">
    <name type="scientific">Parasphaerochaeta coccoides (strain ATCC BAA-1237 / DSM 17374 / SPN1)</name>
    <name type="common">Sphaerochaeta coccoides</name>
    <dbReference type="NCBI Taxonomy" id="760011"/>
    <lineage>
        <taxon>Bacteria</taxon>
        <taxon>Pseudomonadati</taxon>
        <taxon>Spirochaetota</taxon>
        <taxon>Spirochaetia</taxon>
        <taxon>Spirochaetales</taxon>
        <taxon>Sphaerochaetaceae</taxon>
        <taxon>Parasphaerochaeta</taxon>
    </lineage>
</organism>
<dbReference type="OrthoDB" id="9769325at2"/>